<sequence length="489" mass="53106">MAGFRLIDVVKPFLPLLPEVEIPYEKIPFDDKIVYTIIAALIYIFGQVPLAGVSKNESNVKDPIYFLRGVFAAEPKTLMEFGIFPLISSGLIMQLSAALRLLKVNFKLQQDRELFQSLTKLFALLQYFVLTNIFIVSGYYGENLTIVQIGLLNVQLVGAGLVAILLSEVIDKGFGFASGNMTIETVVIATNLVSDTLGVTQIKVDEEGNTEARGSLVNLLQGFWSSNKTFLGGIVSSFNRDYLPNLNTTFIVLAIGAAICYLQCLRVELPIRSTKARGLNNVYPIRLLHTGALPIVFGYVLLTIIHIGAFVLIQCIGKNDPSNIFCKVFGHYRSVNNLLYVPTFPLSLLTPPRSFANGLLSQPLTFVVFSAFMLVNAVWFASKWQAISGSSARDLAVLFKEQGITLVGHREQSVARELEKVVPVASTTGAAILSLVSVVGEFLGLKGKAAAIVIGVTAAFSLLEIISVDYQQSGGQSALAQVLGAPGRF</sequence>
<proteinExistence type="inferred from homology"/>
<keyword evidence="5" id="KW-1185">Reference proteome</keyword>
<keyword evidence="2" id="KW-1133">Transmembrane helix</keyword>
<reference evidence="4 5" key="1">
    <citation type="submission" date="2019-01" db="EMBL/GenBank/DDBJ databases">
        <title>Draft Genome Sequencing of Zygosaccharomyces mellis Ca-7.</title>
        <authorList>
            <person name="Shiwa Y."/>
            <person name="Kanesaki Y."/>
            <person name="Ishige T."/>
            <person name="Mura K."/>
            <person name="Hori T."/>
            <person name="Tamura T."/>
        </authorList>
    </citation>
    <scope>NUCLEOTIDE SEQUENCE [LARGE SCALE GENOMIC DNA]</scope>
    <source>
        <strain evidence="4 5">Ca-7</strain>
    </source>
</reference>
<comment type="caution">
    <text evidence="4">The sequence shown here is derived from an EMBL/GenBank/DDBJ whole genome shotgun (WGS) entry which is preliminary data.</text>
</comment>
<dbReference type="Pfam" id="PF10559">
    <property type="entry name" value="Plug_translocon"/>
    <property type="match status" value="1"/>
</dbReference>
<feature type="transmembrane region" description="Helical" evidence="2">
    <location>
        <begin position="421"/>
        <end position="443"/>
    </location>
</feature>
<feature type="transmembrane region" description="Helical" evidence="2">
    <location>
        <begin position="250"/>
        <end position="271"/>
    </location>
</feature>
<comment type="similarity">
    <text evidence="1">Belongs to the SecY/SEC61-alpha family.</text>
</comment>
<keyword evidence="2" id="KW-0472">Membrane</keyword>
<gene>
    <name evidence="4" type="primary">SSH1</name>
    <name evidence="4" type="ORF">ZYGM_001113</name>
</gene>
<dbReference type="InterPro" id="IPR019561">
    <property type="entry name" value="Translocon_Sec61/SecY_plug_dom"/>
</dbReference>
<dbReference type="Proteomes" id="UP000301737">
    <property type="component" value="Unassembled WGS sequence"/>
</dbReference>
<dbReference type="EMBL" id="BIMX01000021">
    <property type="protein sequence ID" value="GCF00704.1"/>
    <property type="molecule type" value="Genomic_DNA"/>
</dbReference>
<evidence type="ECO:0000256" key="2">
    <source>
        <dbReference type="SAM" id="Phobius"/>
    </source>
</evidence>
<dbReference type="Pfam" id="PF00344">
    <property type="entry name" value="SecY"/>
    <property type="match status" value="1"/>
</dbReference>
<protein>
    <submittedName>
        <fullName evidence="4">Sec sixty-one protein</fullName>
    </submittedName>
</protein>
<name>A0A4C2EA71_9SACH</name>
<feature type="transmembrane region" description="Helical" evidence="2">
    <location>
        <begin position="81"/>
        <end position="101"/>
    </location>
</feature>
<keyword evidence="2" id="KW-0812">Transmembrane</keyword>
<dbReference type="OrthoDB" id="420669at2759"/>
<dbReference type="PIRSF" id="PIRSF004557">
    <property type="entry name" value="SecY"/>
    <property type="match status" value="1"/>
</dbReference>
<dbReference type="PANTHER" id="PTHR10906">
    <property type="entry name" value="SECY/SEC61-ALPHA FAMILY MEMBER"/>
    <property type="match status" value="1"/>
</dbReference>
<feature type="transmembrane region" description="Helical" evidence="2">
    <location>
        <begin position="363"/>
        <end position="381"/>
    </location>
</feature>
<dbReference type="GO" id="GO:0015031">
    <property type="term" value="P:protein transport"/>
    <property type="evidence" value="ECO:0007669"/>
    <property type="project" value="InterPro"/>
</dbReference>
<feature type="transmembrane region" description="Helical" evidence="2">
    <location>
        <begin position="146"/>
        <end position="166"/>
    </location>
</feature>
<organism evidence="4 5">
    <name type="scientific">Zygosaccharomyces mellis</name>
    <dbReference type="NCBI Taxonomy" id="42258"/>
    <lineage>
        <taxon>Eukaryota</taxon>
        <taxon>Fungi</taxon>
        <taxon>Dikarya</taxon>
        <taxon>Ascomycota</taxon>
        <taxon>Saccharomycotina</taxon>
        <taxon>Saccharomycetes</taxon>
        <taxon>Saccharomycetales</taxon>
        <taxon>Saccharomycetaceae</taxon>
        <taxon>Zygosaccharomyces</taxon>
    </lineage>
</organism>
<dbReference type="InterPro" id="IPR002208">
    <property type="entry name" value="SecY/SEC61-alpha"/>
</dbReference>
<dbReference type="GO" id="GO:0016020">
    <property type="term" value="C:membrane"/>
    <property type="evidence" value="ECO:0007669"/>
    <property type="project" value="InterPro"/>
</dbReference>
<evidence type="ECO:0000256" key="1">
    <source>
        <dbReference type="RuleBase" id="RU004349"/>
    </source>
</evidence>
<feature type="transmembrane region" description="Helical" evidence="2">
    <location>
        <begin position="121"/>
        <end position="140"/>
    </location>
</feature>
<dbReference type="AlphaFoldDB" id="A0A4C2EA71"/>
<feature type="transmembrane region" description="Helical" evidence="2">
    <location>
        <begin position="33"/>
        <end position="53"/>
    </location>
</feature>
<evidence type="ECO:0000259" key="3">
    <source>
        <dbReference type="Pfam" id="PF10559"/>
    </source>
</evidence>
<evidence type="ECO:0000313" key="4">
    <source>
        <dbReference type="EMBL" id="GCF00704.1"/>
    </source>
</evidence>
<accession>A0A4C2EA71</accession>
<dbReference type="SUPFAM" id="SSF103491">
    <property type="entry name" value="Preprotein translocase SecY subunit"/>
    <property type="match status" value="1"/>
</dbReference>
<feature type="transmembrane region" description="Helical" evidence="2">
    <location>
        <begin position="449"/>
        <end position="468"/>
    </location>
</feature>
<dbReference type="InterPro" id="IPR023201">
    <property type="entry name" value="SecY_dom_sf"/>
</dbReference>
<feature type="transmembrane region" description="Helical" evidence="2">
    <location>
        <begin position="291"/>
        <end position="313"/>
    </location>
</feature>
<dbReference type="Gene3D" id="1.10.3370.10">
    <property type="entry name" value="SecY subunit domain"/>
    <property type="match status" value="1"/>
</dbReference>
<evidence type="ECO:0000313" key="5">
    <source>
        <dbReference type="Proteomes" id="UP000301737"/>
    </source>
</evidence>
<feature type="domain" description="Translocon Sec61/SecY plug" evidence="3">
    <location>
        <begin position="41"/>
        <end position="74"/>
    </location>
</feature>